<dbReference type="PROSITE" id="PS51194">
    <property type="entry name" value="HELICASE_CTER"/>
    <property type="match status" value="1"/>
</dbReference>
<dbReference type="InterPro" id="IPR001650">
    <property type="entry name" value="Helicase_C-like"/>
</dbReference>
<dbReference type="STRING" id="1661398.A0A482VYP8"/>
<evidence type="ECO:0000259" key="6">
    <source>
        <dbReference type="PROSITE" id="PS51194"/>
    </source>
</evidence>
<keyword evidence="1" id="KW-0547">Nucleotide-binding</keyword>
<dbReference type="GO" id="GO:0016787">
    <property type="term" value="F:hydrolase activity"/>
    <property type="evidence" value="ECO:0007669"/>
    <property type="project" value="UniProtKB-KW"/>
</dbReference>
<dbReference type="GO" id="GO:0004386">
    <property type="term" value="F:helicase activity"/>
    <property type="evidence" value="ECO:0007669"/>
    <property type="project" value="UniProtKB-KW"/>
</dbReference>
<dbReference type="OrthoDB" id="10256233at2759"/>
<evidence type="ECO:0000256" key="4">
    <source>
        <dbReference type="ARBA" id="ARBA00022840"/>
    </source>
</evidence>
<feature type="domain" description="Helicase C-terminal" evidence="6">
    <location>
        <begin position="305"/>
        <end position="451"/>
    </location>
</feature>
<dbReference type="PANTHER" id="PTHR47960">
    <property type="entry name" value="DEAD-BOX ATP-DEPENDENT RNA HELICASE 50"/>
    <property type="match status" value="1"/>
</dbReference>
<dbReference type="Pfam" id="PF00270">
    <property type="entry name" value="DEAD"/>
    <property type="match status" value="1"/>
</dbReference>
<evidence type="ECO:0000313" key="7">
    <source>
        <dbReference type="EMBL" id="RZC37579.1"/>
    </source>
</evidence>
<keyword evidence="3 7" id="KW-0347">Helicase</keyword>
<dbReference type="SMART" id="SM00490">
    <property type="entry name" value="HELICc"/>
    <property type="match status" value="1"/>
</dbReference>
<dbReference type="InterPro" id="IPR014001">
    <property type="entry name" value="Helicase_ATP-bd"/>
</dbReference>
<dbReference type="GO" id="GO:0003676">
    <property type="term" value="F:nucleic acid binding"/>
    <property type="evidence" value="ECO:0007669"/>
    <property type="project" value="InterPro"/>
</dbReference>
<dbReference type="EMBL" id="QDEB01051399">
    <property type="protein sequence ID" value="RZC37579.1"/>
    <property type="molecule type" value="Genomic_DNA"/>
</dbReference>
<dbReference type="Proteomes" id="UP000292052">
    <property type="component" value="Unassembled WGS sequence"/>
</dbReference>
<dbReference type="SUPFAM" id="SSF52540">
    <property type="entry name" value="P-loop containing nucleoside triphosphate hydrolases"/>
    <property type="match status" value="1"/>
</dbReference>
<proteinExistence type="predicted"/>
<organism evidence="7 8">
    <name type="scientific">Asbolus verrucosus</name>
    <name type="common">Desert ironclad beetle</name>
    <dbReference type="NCBI Taxonomy" id="1661398"/>
    <lineage>
        <taxon>Eukaryota</taxon>
        <taxon>Metazoa</taxon>
        <taxon>Ecdysozoa</taxon>
        <taxon>Arthropoda</taxon>
        <taxon>Hexapoda</taxon>
        <taxon>Insecta</taxon>
        <taxon>Pterygota</taxon>
        <taxon>Neoptera</taxon>
        <taxon>Endopterygota</taxon>
        <taxon>Coleoptera</taxon>
        <taxon>Polyphaga</taxon>
        <taxon>Cucujiformia</taxon>
        <taxon>Tenebrionidae</taxon>
        <taxon>Pimeliinae</taxon>
        <taxon>Asbolus</taxon>
    </lineage>
</organism>
<keyword evidence="4" id="KW-0067">ATP-binding</keyword>
<dbReference type="SMART" id="SM00487">
    <property type="entry name" value="DEXDc"/>
    <property type="match status" value="1"/>
</dbReference>
<evidence type="ECO:0000256" key="2">
    <source>
        <dbReference type="ARBA" id="ARBA00022801"/>
    </source>
</evidence>
<reference evidence="7 8" key="1">
    <citation type="submission" date="2017-03" db="EMBL/GenBank/DDBJ databases">
        <title>Genome of the blue death feigning beetle - Asbolus verrucosus.</title>
        <authorList>
            <person name="Rider S.D."/>
        </authorList>
    </citation>
    <scope>NUCLEOTIDE SEQUENCE [LARGE SCALE GENOMIC DNA]</scope>
    <source>
        <strain evidence="7">Butters</strain>
        <tissue evidence="7">Head and leg muscle</tissue>
    </source>
</reference>
<evidence type="ECO:0000256" key="3">
    <source>
        <dbReference type="ARBA" id="ARBA00022806"/>
    </source>
</evidence>
<accession>A0A482VYP8</accession>
<dbReference type="GO" id="GO:0005524">
    <property type="term" value="F:ATP binding"/>
    <property type="evidence" value="ECO:0007669"/>
    <property type="project" value="UniProtKB-KW"/>
</dbReference>
<evidence type="ECO:0000256" key="1">
    <source>
        <dbReference type="ARBA" id="ARBA00022741"/>
    </source>
</evidence>
<dbReference type="InterPro" id="IPR027417">
    <property type="entry name" value="P-loop_NTPase"/>
</dbReference>
<protein>
    <submittedName>
        <fullName evidence="7">DEAD, Helicase C, and/or ResIII domain containing protein</fullName>
    </submittedName>
</protein>
<keyword evidence="8" id="KW-1185">Reference proteome</keyword>
<name>A0A482VYP8_ASBVE</name>
<dbReference type="Pfam" id="PF00271">
    <property type="entry name" value="Helicase_C"/>
    <property type="match status" value="1"/>
</dbReference>
<evidence type="ECO:0000313" key="8">
    <source>
        <dbReference type="Proteomes" id="UP000292052"/>
    </source>
</evidence>
<dbReference type="Gene3D" id="3.40.50.300">
    <property type="entry name" value="P-loop containing nucleotide triphosphate hydrolases"/>
    <property type="match status" value="2"/>
</dbReference>
<dbReference type="CDD" id="cd18787">
    <property type="entry name" value="SF2_C_DEAD"/>
    <property type="match status" value="1"/>
</dbReference>
<dbReference type="InterPro" id="IPR011545">
    <property type="entry name" value="DEAD/DEAH_box_helicase_dom"/>
</dbReference>
<dbReference type="AlphaFoldDB" id="A0A482VYP8"/>
<feature type="domain" description="Helicase ATP-binding" evidence="5">
    <location>
        <begin position="121"/>
        <end position="294"/>
    </location>
</feature>
<dbReference type="PROSITE" id="PS51192">
    <property type="entry name" value="HELICASE_ATP_BIND_1"/>
    <property type="match status" value="1"/>
</dbReference>
<sequence length="451" mass="50490">MSVRVAKQIYRNIFNIYKDQIRSVSSLPKLKSTNSQCVISCKRSHLNHYSDRVYNNLDEVPLASKGWNHSKAKGDLFTINPITEDQEEMIPFNLLNINSNLINALKKQNIDKATSYQAKAIPLLNSDNHLMLAAETGCGKTISYLLPIVQNLIGSRAEDLNSPKALIVVPNRELAYQIGEVAQKLAEAVDLNVKIVVGGRTKKIMLNPEFGDVDILVGTPGALSKLSTVGVYKFGQVLYTVFDEADTLIDDSFSEKLTSILKRVPQSKVILVSATLPKRLPDVLKPIEPTLHQLISPKLHKPLLNITQKFMRMTRSAKPPNLLTIAKANKHPMLVFTNRNETSNWLAMFLRENGVPCSNINGDMNYAIRIEQWNNFIRGETKILSSTDVSSRGLDTTQVRHVLNYDFPLYAADYLHRIGRIGRLGSSLGCKATNFISGPEEIRLVQQIEVR</sequence>
<gene>
    <name evidence="7" type="ORF">BDFB_011673</name>
</gene>
<comment type="caution">
    <text evidence="7">The sequence shown here is derived from an EMBL/GenBank/DDBJ whole genome shotgun (WGS) entry which is preliminary data.</text>
</comment>
<evidence type="ECO:0000259" key="5">
    <source>
        <dbReference type="PROSITE" id="PS51192"/>
    </source>
</evidence>
<keyword evidence="2" id="KW-0378">Hydrolase</keyword>